<organism evidence="12 13">
    <name type="scientific">Evtepia gabavorous</name>
    <dbReference type="NCBI Taxonomy" id="2211183"/>
    <lineage>
        <taxon>Bacteria</taxon>
        <taxon>Bacillati</taxon>
        <taxon>Bacillota</taxon>
        <taxon>Clostridia</taxon>
        <taxon>Eubacteriales</taxon>
        <taxon>Evtepia</taxon>
    </lineage>
</organism>
<evidence type="ECO:0000313" key="13">
    <source>
        <dbReference type="Proteomes" id="UP000260649"/>
    </source>
</evidence>
<evidence type="ECO:0000256" key="5">
    <source>
        <dbReference type="ARBA" id="ARBA00022679"/>
    </source>
</evidence>
<feature type="region of interest" description="Disordered" evidence="11">
    <location>
        <begin position="1"/>
        <end position="63"/>
    </location>
</feature>
<evidence type="ECO:0000256" key="10">
    <source>
        <dbReference type="ARBA" id="ARBA00048540"/>
    </source>
</evidence>
<comment type="caution">
    <text evidence="12">The sequence shown here is derived from an EMBL/GenBank/DDBJ whole genome shotgun (WGS) entry which is preliminary data.</text>
</comment>
<accession>A0A3E2B701</accession>
<dbReference type="OrthoDB" id="9778595at2"/>
<dbReference type="GO" id="GO:0046872">
    <property type="term" value="F:metal ion binding"/>
    <property type="evidence" value="ECO:0007669"/>
    <property type="project" value="UniProtKB-KW"/>
</dbReference>
<evidence type="ECO:0000256" key="2">
    <source>
        <dbReference type="ARBA" id="ARBA00011955"/>
    </source>
</evidence>
<dbReference type="AlphaFoldDB" id="A0A3E2B701"/>
<keyword evidence="13" id="KW-1185">Reference proteome</keyword>
<evidence type="ECO:0000313" key="12">
    <source>
        <dbReference type="EMBL" id="RFT07810.1"/>
    </source>
</evidence>
<dbReference type="PANTHER" id="PTHR30040">
    <property type="entry name" value="THIAMINE BIOSYNTHESIS LIPOPROTEIN APBE"/>
    <property type="match status" value="1"/>
</dbReference>
<proteinExistence type="predicted"/>
<protein>
    <recommendedName>
        <fullName evidence="3">FAD:protein FMN transferase</fullName>
        <ecNumber evidence="2">2.7.1.180</ecNumber>
    </recommendedName>
    <alternativeName>
        <fullName evidence="9">Flavin transferase</fullName>
    </alternativeName>
</protein>
<reference evidence="12 13" key="1">
    <citation type="submission" date="2018-07" db="EMBL/GenBank/DDBJ databases">
        <title>GABA Modulating Bacteria of the Human Gut Microbiota.</title>
        <authorList>
            <person name="Strandwitz P."/>
            <person name="Kim K.H."/>
            <person name="Terekhova D."/>
            <person name="Liu J.K."/>
            <person name="Sharma A."/>
            <person name="Levering J."/>
            <person name="Mcdonald D."/>
            <person name="Dietrich D."/>
            <person name="Ramadhar T.R."/>
            <person name="Lekbua A."/>
            <person name="Mroue N."/>
            <person name="Liston C."/>
            <person name="Stewart E.J."/>
            <person name="Dubin M.J."/>
            <person name="Zengler K."/>
            <person name="Knight R."/>
            <person name="Gilbert J.A."/>
            <person name="Clardy J."/>
            <person name="Lewis K."/>
        </authorList>
    </citation>
    <scope>NUCLEOTIDE SEQUENCE [LARGE SCALE GENOMIC DNA]</scope>
    <source>
        <strain evidence="12 13">KLE1738</strain>
    </source>
</reference>
<feature type="compositionally biased region" description="Basic and acidic residues" evidence="11">
    <location>
        <begin position="15"/>
        <end position="28"/>
    </location>
</feature>
<keyword evidence="7" id="KW-0274">FAD</keyword>
<name>A0A3E2B701_9FIRM</name>
<dbReference type="GO" id="GO:0016740">
    <property type="term" value="F:transferase activity"/>
    <property type="evidence" value="ECO:0007669"/>
    <property type="project" value="UniProtKB-KW"/>
</dbReference>
<evidence type="ECO:0000256" key="4">
    <source>
        <dbReference type="ARBA" id="ARBA00022630"/>
    </source>
</evidence>
<dbReference type="Proteomes" id="UP000260649">
    <property type="component" value="Unassembled WGS sequence"/>
</dbReference>
<keyword evidence="8" id="KW-0460">Magnesium</keyword>
<evidence type="ECO:0000256" key="6">
    <source>
        <dbReference type="ARBA" id="ARBA00022723"/>
    </source>
</evidence>
<feature type="compositionally biased region" description="Basic residues" evidence="11">
    <location>
        <begin position="50"/>
        <end position="59"/>
    </location>
</feature>
<evidence type="ECO:0000256" key="7">
    <source>
        <dbReference type="ARBA" id="ARBA00022827"/>
    </source>
</evidence>
<keyword evidence="5 12" id="KW-0808">Transferase</keyword>
<gene>
    <name evidence="12" type="ORF">DV520_01395</name>
</gene>
<evidence type="ECO:0000256" key="3">
    <source>
        <dbReference type="ARBA" id="ARBA00016337"/>
    </source>
</evidence>
<evidence type="ECO:0000256" key="11">
    <source>
        <dbReference type="SAM" id="MobiDB-lite"/>
    </source>
</evidence>
<dbReference type="Gene3D" id="3.10.520.10">
    <property type="entry name" value="ApbE-like domains"/>
    <property type="match status" value="1"/>
</dbReference>
<dbReference type="EC" id="2.7.1.180" evidence="2"/>
<keyword evidence="4" id="KW-0285">Flavoprotein</keyword>
<dbReference type="InterPro" id="IPR003374">
    <property type="entry name" value="ApbE-like_sf"/>
</dbReference>
<dbReference type="PANTHER" id="PTHR30040:SF2">
    <property type="entry name" value="FAD:PROTEIN FMN TRANSFERASE"/>
    <property type="match status" value="1"/>
</dbReference>
<sequence>MKDSSGRAQSPARPVEIKREESTKKGNRDGISTSTQREIPSRAAATLSSGKRKRSRPTRSRPAPSIIARPCFLIGHLLRVVLKGMHLDANSCLSPPLRHGTRSAIIDPINWKWRFPMKKKLSFFLAFLMILSMAGCTAGQPEEPPHVSKSNFMLDTYIEITLYDWTDASTIDLAFDEIRRLESLLSVEQTGSDLDRLAKAAGEEWVEISPETEEVLRLSKEYAALSEGYFDVTTGPLVSLWNIHNEQGHYPSQAELEQVLPLIDSDDLLVKEGHAFLARKGMVANLGAIAKGYIADQVKELLVAQGVEHAVLNLGRNILLIGDKQEGTAFTIGIQDPNEEEGVLADVVSATGKSIVTSGIDERYFTYQGKKYHHILDPYTGFPADTGLASVTILSDTSAQGDALSTTCFLLGIEKGMALVEQLDDVEALFITTEGELIPSSGYSNYQVQQ</sequence>
<dbReference type="SUPFAM" id="SSF143631">
    <property type="entry name" value="ApbE-like"/>
    <property type="match status" value="1"/>
</dbReference>
<evidence type="ECO:0000256" key="1">
    <source>
        <dbReference type="ARBA" id="ARBA00001946"/>
    </source>
</evidence>
<dbReference type="Pfam" id="PF02424">
    <property type="entry name" value="ApbE"/>
    <property type="match status" value="1"/>
</dbReference>
<evidence type="ECO:0000256" key="9">
    <source>
        <dbReference type="ARBA" id="ARBA00031306"/>
    </source>
</evidence>
<dbReference type="InterPro" id="IPR024932">
    <property type="entry name" value="ApbE"/>
</dbReference>
<dbReference type="EMBL" id="QQRQ01000001">
    <property type="protein sequence ID" value="RFT07810.1"/>
    <property type="molecule type" value="Genomic_DNA"/>
</dbReference>
<comment type="cofactor">
    <cofactor evidence="1">
        <name>Mg(2+)</name>
        <dbReference type="ChEBI" id="CHEBI:18420"/>
    </cofactor>
</comment>
<evidence type="ECO:0000256" key="8">
    <source>
        <dbReference type="ARBA" id="ARBA00022842"/>
    </source>
</evidence>
<keyword evidence="6" id="KW-0479">Metal-binding</keyword>
<comment type="catalytic activity">
    <reaction evidence="10">
        <text>L-threonyl-[protein] + FAD = FMN-L-threonyl-[protein] + AMP + H(+)</text>
        <dbReference type="Rhea" id="RHEA:36847"/>
        <dbReference type="Rhea" id="RHEA-COMP:11060"/>
        <dbReference type="Rhea" id="RHEA-COMP:11061"/>
        <dbReference type="ChEBI" id="CHEBI:15378"/>
        <dbReference type="ChEBI" id="CHEBI:30013"/>
        <dbReference type="ChEBI" id="CHEBI:57692"/>
        <dbReference type="ChEBI" id="CHEBI:74257"/>
        <dbReference type="ChEBI" id="CHEBI:456215"/>
        <dbReference type="EC" id="2.7.1.180"/>
    </reaction>
</comment>